<dbReference type="CDD" id="cd16922">
    <property type="entry name" value="HATPase_EvgS-ArcB-TorS-like"/>
    <property type="match status" value="1"/>
</dbReference>
<dbReference type="InterPro" id="IPR003661">
    <property type="entry name" value="HisK_dim/P_dom"/>
</dbReference>
<dbReference type="PROSITE" id="PS50113">
    <property type="entry name" value="PAC"/>
    <property type="match status" value="1"/>
</dbReference>
<feature type="domain" description="PAC" evidence="7">
    <location>
        <begin position="193"/>
        <end position="244"/>
    </location>
</feature>
<dbReference type="Pfam" id="PF00072">
    <property type="entry name" value="Response_reg"/>
    <property type="match status" value="1"/>
</dbReference>
<dbReference type="SMART" id="SM00387">
    <property type="entry name" value="HATPase_c"/>
    <property type="match status" value="1"/>
</dbReference>
<feature type="domain" description="PAS" evidence="6">
    <location>
        <begin position="118"/>
        <end position="191"/>
    </location>
</feature>
<dbReference type="PRINTS" id="PR00344">
    <property type="entry name" value="BCTRLSENSOR"/>
</dbReference>
<dbReference type="InterPro" id="IPR036097">
    <property type="entry name" value="HisK_dim/P_sf"/>
</dbReference>
<evidence type="ECO:0000259" key="6">
    <source>
        <dbReference type="PROSITE" id="PS50112"/>
    </source>
</evidence>
<keyword evidence="2" id="KW-0902">Two-component regulatory system</keyword>
<dbReference type="InterPro" id="IPR001789">
    <property type="entry name" value="Sig_transdc_resp-reg_receiver"/>
</dbReference>
<dbReference type="SUPFAM" id="SSF47384">
    <property type="entry name" value="Homodimeric domain of signal transducing histidine kinase"/>
    <property type="match status" value="1"/>
</dbReference>
<dbReference type="InterPro" id="IPR000014">
    <property type="entry name" value="PAS"/>
</dbReference>
<dbReference type="PANTHER" id="PTHR45339">
    <property type="entry name" value="HYBRID SIGNAL TRANSDUCTION HISTIDINE KINASE J"/>
    <property type="match status" value="1"/>
</dbReference>
<dbReference type="RefSeq" id="XP_040701767.1">
    <property type="nucleotide sequence ID" value="XM_040842298.1"/>
</dbReference>
<organism evidence="8 9">
    <name type="scientific">Aspergillus sydowii CBS 593.65</name>
    <dbReference type="NCBI Taxonomy" id="1036612"/>
    <lineage>
        <taxon>Eukaryota</taxon>
        <taxon>Fungi</taxon>
        <taxon>Dikarya</taxon>
        <taxon>Ascomycota</taxon>
        <taxon>Pezizomycotina</taxon>
        <taxon>Eurotiomycetes</taxon>
        <taxon>Eurotiomycetidae</taxon>
        <taxon>Eurotiales</taxon>
        <taxon>Aspergillaceae</taxon>
        <taxon>Aspergillus</taxon>
        <taxon>Aspergillus subgen. Nidulantes</taxon>
    </lineage>
</organism>
<dbReference type="Gene3D" id="1.10.287.130">
    <property type="match status" value="1"/>
</dbReference>
<gene>
    <name evidence="8" type="ORF">ASPSYDRAFT_153572</name>
</gene>
<dbReference type="InterPro" id="IPR003594">
    <property type="entry name" value="HATPase_dom"/>
</dbReference>
<dbReference type="InterPro" id="IPR005467">
    <property type="entry name" value="His_kinase_dom"/>
</dbReference>
<dbReference type="InterPro" id="IPR011006">
    <property type="entry name" value="CheY-like_superfamily"/>
</dbReference>
<proteinExistence type="predicted"/>
<dbReference type="SMART" id="SM00448">
    <property type="entry name" value="REC"/>
    <property type="match status" value="1"/>
</dbReference>
<protein>
    <recommendedName>
        <fullName evidence="10">Two-component system protein A</fullName>
    </recommendedName>
</protein>
<evidence type="ECO:0000256" key="2">
    <source>
        <dbReference type="ARBA" id="ARBA00023012"/>
    </source>
</evidence>
<dbReference type="Pfam" id="PF02518">
    <property type="entry name" value="HATPase_c"/>
    <property type="match status" value="1"/>
</dbReference>
<dbReference type="FunFam" id="3.30.450.20:FF:000136">
    <property type="entry name" value="Sensor histidine kinase/response regulator Fos-1"/>
    <property type="match status" value="1"/>
</dbReference>
<name>A0A1L9TF04_9EURO</name>
<dbReference type="NCBIfam" id="TIGR00229">
    <property type="entry name" value="sensory_box"/>
    <property type="match status" value="1"/>
</dbReference>
<dbReference type="CDD" id="cd00130">
    <property type="entry name" value="PAS"/>
    <property type="match status" value="1"/>
</dbReference>
<dbReference type="GO" id="GO:0000155">
    <property type="term" value="F:phosphorelay sensor kinase activity"/>
    <property type="evidence" value="ECO:0007669"/>
    <property type="project" value="InterPro"/>
</dbReference>
<dbReference type="VEuPathDB" id="FungiDB:ASPSYDRAFT_153572"/>
<dbReference type="PANTHER" id="PTHR45339:SF1">
    <property type="entry name" value="HYBRID SIGNAL TRANSDUCTION HISTIDINE KINASE J"/>
    <property type="match status" value="1"/>
</dbReference>
<dbReference type="AlphaFoldDB" id="A0A1L9TF04"/>
<accession>A0A1L9TF04</accession>
<evidence type="ECO:0000259" key="7">
    <source>
        <dbReference type="PROSITE" id="PS50113"/>
    </source>
</evidence>
<evidence type="ECO:0000256" key="1">
    <source>
        <dbReference type="ARBA" id="ARBA00022553"/>
    </source>
</evidence>
<reference evidence="9" key="1">
    <citation type="journal article" date="2017" name="Genome Biol.">
        <title>Comparative genomics reveals high biological diversity and specific adaptations in the industrially and medically important fungal genus Aspergillus.</title>
        <authorList>
            <person name="de Vries R.P."/>
            <person name="Riley R."/>
            <person name="Wiebenga A."/>
            <person name="Aguilar-Osorio G."/>
            <person name="Amillis S."/>
            <person name="Uchima C.A."/>
            <person name="Anderluh G."/>
            <person name="Asadollahi M."/>
            <person name="Askin M."/>
            <person name="Barry K."/>
            <person name="Battaglia E."/>
            <person name="Bayram O."/>
            <person name="Benocci T."/>
            <person name="Braus-Stromeyer S.A."/>
            <person name="Caldana C."/>
            <person name="Canovas D."/>
            <person name="Cerqueira G.C."/>
            <person name="Chen F."/>
            <person name="Chen W."/>
            <person name="Choi C."/>
            <person name="Clum A."/>
            <person name="Dos Santos R.A."/>
            <person name="Damasio A.R."/>
            <person name="Diallinas G."/>
            <person name="Emri T."/>
            <person name="Fekete E."/>
            <person name="Flipphi M."/>
            <person name="Freyberg S."/>
            <person name="Gallo A."/>
            <person name="Gournas C."/>
            <person name="Habgood R."/>
            <person name="Hainaut M."/>
            <person name="Harispe M.L."/>
            <person name="Henrissat B."/>
            <person name="Hilden K.S."/>
            <person name="Hope R."/>
            <person name="Hossain A."/>
            <person name="Karabika E."/>
            <person name="Karaffa L."/>
            <person name="Karanyi Z."/>
            <person name="Krasevec N."/>
            <person name="Kuo A."/>
            <person name="Kusch H."/>
            <person name="LaButti K."/>
            <person name="Lagendijk E.L."/>
            <person name="Lapidus A."/>
            <person name="Levasseur A."/>
            <person name="Lindquist E."/>
            <person name="Lipzen A."/>
            <person name="Logrieco A.F."/>
            <person name="MacCabe A."/>
            <person name="Maekelae M.R."/>
            <person name="Malavazi I."/>
            <person name="Melin P."/>
            <person name="Meyer V."/>
            <person name="Mielnichuk N."/>
            <person name="Miskei M."/>
            <person name="Molnar A.P."/>
            <person name="Mule G."/>
            <person name="Ngan C.Y."/>
            <person name="Orejas M."/>
            <person name="Orosz E."/>
            <person name="Ouedraogo J.P."/>
            <person name="Overkamp K.M."/>
            <person name="Park H.-S."/>
            <person name="Perrone G."/>
            <person name="Piumi F."/>
            <person name="Punt P.J."/>
            <person name="Ram A.F."/>
            <person name="Ramon A."/>
            <person name="Rauscher S."/>
            <person name="Record E."/>
            <person name="Riano-Pachon D.M."/>
            <person name="Robert V."/>
            <person name="Roehrig J."/>
            <person name="Ruller R."/>
            <person name="Salamov A."/>
            <person name="Salih N.S."/>
            <person name="Samson R.A."/>
            <person name="Sandor E."/>
            <person name="Sanguinetti M."/>
            <person name="Schuetze T."/>
            <person name="Sepcic K."/>
            <person name="Shelest E."/>
            <person name="Sherlock G."/>
            <person name="Sophianopoulou V."/>
            <person name="Squina F.M."/>
            <person name="Sun H."/>
            <person name="Susca A."/>
            <person name="Todd R.B."/>
            <person name="Tsang A."/>
            <person name="Unkles S.E."/>
            <person name="van de Wiele N."/>
            <person name="van Rossen-Uffink D."/>
            <person name="Oliveira J.V."/>
            <person name="Vesth T.C."/>
            <person name="Visser J."/>
            <person name="Yu J.-H."/>
            <person name="Zhou M."/>
            <person name="Andersen M.R."/>
            <person name="Archer D.B."/>
            <person name="Baker S.E."/>
            <person name="Benoit I."/>
            <person name="Brakhage A.A."/>
            <person name="Braus G.H."/>
            <person name="Fischer R."/>
            <person name="Frisvad J.C."/>
            <person name="Goldman G.H."/>
            <person name="Houbraken J."/>
            <person name="Oakley B."/>
            <person name="Pocsi I."/>
            <person name="Scazzocchio C."/>
            <person name="Seiboth B."/>
            <person name="vanKuyk P.A."/>
            <person name="Wortman J."/>
            <person name="Dyer P.S."/>
            <person name="Grigoriev I.V."/>
        </authorList>
    </citation>
    <scope>NUCLEOTIDE SEQUENCE [LARGE SCALE GENOMIC DNA]</scope>
    <source>
        <strain evidence="9">CBS 593.65</strain>
    </source>
</reference>
<evidence type="ECO:0000259" key="5">
    <source>
        <dbReference type="PROSITE" id="PS50110"/>
    </source>
</evidence>
<evidence type="ECO:0000256" key="3">
    <source>
        <dbReference type="PROSITE-ProRule" id="PRU00169"/>
    </source>
</evidence>
<feature type="domain" description="Histidine kinase" evidence="4">
    <location>
        <begin position="259"/>
        <end position="482"/>
    </location>
</feature>
<evidence type="ECO:0000313" key="8">
    <source>
        <dbReference type="EMBL" id="OJJ57961.1"/>
    </source>
</evidence>
<dbReference type="Pfam" id="PF00512">
    <property type="entry name" value="HisKA"/>
    <property type="match status" value="1"/>
</dbReference>
<evidence type="ECO:0000313" key="9">
    <source>
        <dbReference type="Proteomes" id="UP000184356"/>
    </source>
</evidence>
<dbReference type="SUPFAM" id="SSF55785">
    <property type="entry name" value="PYP-like sensor domain (PAS domain)"/>
    <property type="match status" value="1"/>
</dbReference>
<dbReference type="Proteomes" id="UP000184356">
    <property type="component" value="Unassembled WGS sequence"/>
</dbReference>
<dbReference type="PROSITE" id="PS50109">
    <property type="entry name" value="HIS_KIN"/>
    <property type="match status" value="1"/>
</dbReference>
<dbReference type="CDD" id="cd00082">
    <property type="entry name" value="HisKA"/>
    <property type="match status" value="1"/>
</dbReference>
<keyword evidence="9" id="KW-1185">Reference proteome</keyword>
<dbReference type="Gene3D" id="3.30.450.20">
    <property type="entry name" value="PAS domain"/>
    <property type="match status" value="1"/>
</dbReference>
<dbReference type="STRING" id="1036612.A0A1L9TF04"/>
<dbReference type="PROSITE" id="PS50110">
    <property type="entry name" value="RESPONSE_REGULATORY"/>
    <property type="match status" value="1"/>
</dbReference>
<keyword evidence="1 3" id="KW-0597">Phosphoprotein</keyword>
<dbReference type="Pfam" id="PF13426">
    <property type="entry name" value="PAS_9"/>
    <property type="match status" value="1"/>
</dbReference>
<evidence type="ECO:0000259" key="4">
    <source>
        <dbReference type="PROSITE" id="PS50109"/>
    </source>
</evidence>
<dbReference type="PROSITE" id="PS50112">
    <property type="entry name" value="PAS"/>
    <property type="match status" value="1"/>
</dbReference>
<dbReference type="CDD" id="cd17546">
    <property type="entry name" value="REC_hyHK_CKI1_RcsC-like"/>
    <property type="match status" value="1"/>
</dbReference>
<dbReference type="EMBL" id="KV878587">
    <property type="protein sequence ID" value="OJJ57961.1"/>
    <property type="molecule type" value="Genomic_DNA"/>
</dbReference>
<feature type="modified residue" description="4-aspartylphosphate" evidence="3">
    <location>
        <position position="566"/>
    </location>
</feature>
<dbReference type="SMART" id="SM00388">
    <property type="entry name" value="HisKA"/>
    <property type="match status" value="1"/>
</dbReference>
<dbReference type="InterPro" id="IPR000700">
    <property type="entry name" value="PAS-assoc_C"/>
</dbReference>
<dbReference type="Gene3D" id="3.30.565.10">
    <property type="entry name" value="Histidine kinase-like ATPase, C-terminal domain"/>
    <property type="match status" value="1"/>
</dbReference>
<sequence>MSTVIIGPDLSVIHISETYRSLTALTEEWLGRSIYDVPTFQPPVVEQDILRRAVADATSTRTAQIIEVTHYNNCSTTHDIKVTPVFEGAQLRYITFVTQCSHEPQAPCMTSRDDTAYSDKEYQMLVNNITDHAIFTLNRRGHVATWNPGAVLLKGYRPEEIIGRHFSVFYSDEDRMRDKPGKELEYCLREGRVEDEGWRYRKDGSRFWANVIMSPIYRSGCHIGFAKVTRDLTERKASESRLIRAVEESSTLKSEFLANVSHEIRTPMHGMLVALTMLLETGLDEKQREYASVIESSGAVLLRIMNDILDSAKLSSGTLSVSPGSVDTADVITNVINKWKGSLKASVTMESWIQPGLPRRFEGDSVRYQQIINNMVENAVKFTESGHIAVRTTFKQVRNDETSFDISTDVIDTGIGVAPGNVSLLFEPFNRFASTSHKQYQGTGLGLSICKSLAELMNGTVGFRPNPGSSGSIFWVTVRLREEIDHAESGVKPPLEIRHCNPEGELKAIASRKHLLLVEDNKINQAIMLKLLGLLGFEKIDTAFDGAEAVQLVKRKPFSYSVVLMDINMPVMTGVEATLAIRLINREVPIIAVTGNALKGDSDIYFATGMNDCVSKPINRRLLVGTLLRWIGR</sequence>
<dbReference type="GeneID" id="63758371"/>
<dbReference type="InterPro" id="IPR004358">
    <property type="entry name" value="Sig_transdc_His_kin-like_C"/>
</dbReference>
<dbReference type="SUPFAM" id="SSF55874">
    <property type="entry name" value="ATPase domain of HSP90 chaperone/DNA topoisomerase II/histidine kinase"/>
    <property type="match status" value="1"/>
</dbReference>
<dbReference type="OrthoDB" id="60033at2759"/>
<dbReference type="Gene3D" id="3.40.50.2300">
    <property type="match status" value="1"/>
</dbReference>
<evidence type="ECO:0008006" key="10">
    <source>
        <dbReference type="Google" id="ProtNLM"/>
    </source>
</evidence>
<dbReference type="SUPFAM" id="SSF52172">
    <property type="entry name" value="CheY-like"/>
    <property type="match status" value="1"/>
</dbReference>
<feature type="domain" description="Response regulatory" evidence="5">
    <location>
        <begin position="514"/>
        <end position="631"/>
    </location>
</feature>
<dbReference type="InterPro" id="IPR036890">
    <property type="entry name" value="HATPase_C_sf"/>
</dbReference>
<dbReference type="InterPro" id="IPR035965">
    <property type="entry name" value="PAS-like_dom_sf"/>
</dbReference>